<evidence type="ECO:0000313" key="3">
    <source>
        <dbReference type="Proteomes" id="UP000265520"/>
    </source>
</evidence>
<organism evidence="2 3">
    <name type="scientific">Trifolium medium</name>
    <dbReference type="NCBI Taxonomy" id="97028"/>
    <lineage>
        <taxon>Eukaryota</taxon>
        <taxon>Viridiplantae</taxon>
        <taxon>Streptophyta</taxon>
        <taxon>Embryophyta</taxon>
        <taxon>Tracheophyta</taxon>
        <taxon>Spermatophyta</taxon>
        <taxon>Magnoliopsida</taxon>
        <taxon>eudicotyledons</taxon>
        <taxon>Gunneridae</taxon>
        <taxon>Pentapetalae</taxon>
        <taxon>rosids</taxon>
        <taxon>fabids</taxon>
        <taxon>Fabales</taxon>
        <taxon>Fabaceae</taxon>
        <taxon>Papilionoideae</taxon>
        <taxon>50 kb inversion clade</taxon>
        <taxon>NPAAA clade</taxon>
        <taxon>Hologalegina</taxon>
        <taxon>IRL clade</taxon>
        <taxon>Trifolieae</taxon>
        <taxon>Trifolium</taxon>
    </lineage>
</organism>
<sequence>MEEEEKKKQEEEHRLKDTSGDIVIETSEHKDKGKAVATEHDPLVLMLQEQLATQKADQEQLKEDVKNLTESQQHVLKTQDDMNQKLDAILKFMASKP</sequence>
<name>A0A392QXB9_9FABA</name>
<dbReference type="EMBL" id="LXQA010169098">
    <property type="protein sequence ID" value="MCI28938.1"/>
    <property type="molecule type" value="Genomic_DNA"/>
</dbReference>
<evidence type="ECO:0000256" key="1">
    <source>
        <dbReference type="SAM" id="MobiDB-lite"/>
    </source>
</evidence>
<keyword evidence="3" id="KW-1185">Reference proteome</keyword>
<evidence type="ECO:0000313" key="2">
    <source>
        <dbReference type="EMBL" id="MCI28938.1"/>
    </source>
</evidence>
<dbReference type="Proteomes" id="UP000265520">
    <property type="component" value="Unassembled WGS sequence"/>
</dbReference>
<protein>
    <submittedName>
        <fullName evidence="2">Uncharacterized protein</fullName>
    </submittedName>
</protein>
<dbReference type="AlphaFoldDB" id="A0A392QXB9"/>
<feature type="compositionally biased region" description="Basic and acidic residues" evidence="1">
    <location>
        <begin position="1"/>
        <end position="19"/>
    </location>
</feature>
<reference evidence="2 3" key="1">
    <citation type="journal article" date="2018" name="Front. Plant Sci.">
        <title>Red Clover (Trifolium pratense) and Zigzag Clover (T. medium) - A Picture of Genomic Similarities and Differences.</title>
        <authorList>
            <person name="Dluhosova J."/>
            <person name="Istvanek J."/>
            <person name="Nedelnik J."/>
            <person name="Repkova J."/>
        </authorList>
    </citation>
    <scope>NUCLEOTIDE SEQUENCE [LARGE SCALE GENOMIC DNA]</scope>
    <source>
        <strain evidence="3">cv. 10/8</strain>
        <tissue evidence="2">Leaf</tissue>
    </source>
</reference>
<accession>A0A392QXB9</accession>
<feature type="region of interest" description="Disordered" evidence="1">
    <location>
        <begin position="1"/>
        <end position="35"/>
    </location>
</feature>
<proteinExistence type="predicted"/>
<feature type="compositionally biased region" description="Basic and acidic residues" evidence="1">
    <location>
        <begin position="26"/>
        <end position="35"/>
    </location>
</feature>
<comment type="caution">
    <text evidence="2">The sequence shown here is derived from an EMBL/GenBank/DDBJ whole genome shotgun (WGS) entry which is preliminary data.</text>
</comment>